<reference evidence="4 5" key="1">
    <citation type="submission" date="2024-05" db="EMBL/GenBank/DDBJ databases">
        <authorList>
            <person name="Duchaud E."/>
        </authorList>
    </citation>
    <scope>NUCLEOTIDE SEQUENCE [LARGE SCALE GENOMIC DNA]</scope>
    <source>
        <strain evidence="4">Ena-SAMPLE-TAB-13-05-2024-13:56:06:370-140302</strain>
    </source>
</reference>
<gene>
    <name evidence="4" type="ORF">T190607A01A_50094</name>
</gene>
<dbReference type="EMBL" id="CAXIXY010000007">
    <property type="protein sequence ID" value="CAL2092895.1"/>
    <property type="molecule type" value="Genomic_DNA"/>
</dbReference>
<evidence type="ECO:0000313" key="5">
    <source>
        <dbReference type="Proteomes" id="UP001497416"/>
    </source>
</evidence>
<sequence length="905" mass="102557">MKANTLYILLVLSFFCFQKGIAQELGKNEIPKQDAIKKDSAKTISKKAQVDLKKGKKPTVEVDSTRSDSIIKPKEVIEYKILHNAQDYTIQNAKNKTITLYNEAEVDYGDINLKAGKIIIDYKNNTVYATGIKDSTGYVQRPVFKQGNQESEQDSILYNFKSEKALIYGIKTVQGEMITYGEKTKRINDSTVYMSKLRFTTSKKKIPDYYIATNKAKLVPGKKIIVGGSNLVLADVPTPLYLPFAYFPLTKGRTSGFIIPTWGENNQQGFFLQNGGYYFAVNDYFDLELTGDIYSNGSWAINSNSSYRARYKYSGRLSFRYQNLTNGIKGFSDFSKSANYNISWSHRQDPKTSPNSNLTASVNLSSSSQFFRQSLNQIDQGQQFNNSFNSSISYYKNFVGTPFNTTVTLSHQQNSNNESITMTLPSVQVNMDRIYPFAGKGGVKKNPIQKIGTNYNLQGRLDINTNEEDFLTSKMFEGARSGIRHEVRANTNIKAFKYFTLTPSFNYSDVWYFNSIRKRYDTSIPNTAAGNSGTVVNDTISGFNRFNGYNFGVSLNTRIYGNFSFKKGRVSALRHTIIPTVSWSFRPNFAEQHELTVQQSDDPTDLLTYTPFEGGIYGTPQSGVSNLLTFAVNNTLEAKVKPKDEDSDEEDRKVTLINNLNFSTSYNIAADSVRWSKVNFNMGIPLFKNKMMLNFSGTMDPYQLNESGQRINKFNPGLFRLENLSLTTGYSLSSKDFEKKDDDKKEDQNNNTDSNNLPDPLGTNTNPNRDFANRASTGKSGKREEKVAELYNNKMPWNLSFTYGIAYNNNGISSAGIRNHVTSFNGSIDLTPKWKLGVNSGYNFTEGAFTNATFNFTRDLDSWRFNFNWTPFGRFTSYYFFIGIKSSMLSDLKWDKNQPPDRRLF</sequence>
<comment type="caution">
    <text evidence="4">The sequence shown here is derived from an EMBL/GenBank/DDBJ whole genome shotgun (WGS) entry which is preliminary data.</text>
</comment>
<dbReference type="InterPro" id="IPR050218">
    <property type="entry name" value="LptD"/>
</dbReference>
<dbReference type="PANTHER" id="PTHR30189">
    <property type="entry name" value="LPS-ASSEMBLY PROTEIN"/>
    <property type="match status" value="1"/>
</dbReference>
<keyword evidence="5" id="KW-1185">Reference proteome</keyword>
<feature type="domain" description="LPS-assembly protein LptD central" evidence="3">
    <location>
        <begin position="224"/>
        <end position="702"/>
    </location>
</feature>
<accession>A0ABM9P526</accession>
<dbReference type="Proteomes" id="UP001497416">
    <property type="component" value="Unassembled WGS sequence"/>
</dbReference>
<dbReference type="InterPro" id="IPR045659">
    <property type="entry name" value="LptD_2"/>
</dbReference>
<proteinExistence type="predicted"/>
<feature type="compositionally biased region" description="Polar residues" evidence="1">
    <location>
        <begin position="749"/>
        <end position="779"/>
    </location>
</feature>
<evidence type="ECO:0000256" key="2">
    <source>
        <dbReference type="SAM" id="SignalP"/>
    </source>
</evidence>
<dbReference type="RefSeq" id="WP_348744201.1">
    <property type="nucleotide sequence ID" value="NZ_OZ038523.1"/>
</dbReference>
<organism evidence="4 5">
    <name type="scientific">Tenacibaculum platacis</name>
    <dbReference type="NCBI Taxonomy" id="3137852"/>
    <lineage>
        <taxon>Bacteria</taxon>
        <taxon>Pseudomonadati</taxon>
        <taxon>Bacteroidota</taxon>
        <taxon>Flavobacteriia</taxon>
        <taxon>Flavobacteriales</taxon>
        <taxon>Flavobacteriaceae</taxon>
        <taxon>Tenacibaculum</taxon>
    </lineage>
</organism>
<protein>
    <submittedName>
        <fullName evidence="4">LPS-assembly protein</fullName>
    </submittedName>
</protein>
<feature type="signal peptide" evidence="2">
    <location>
        <begin position="1"/>
        <end position="22"/>
    </location>
</feature>
<dbReference type="Pfam" id="PF19838">
    <property type="entry name" value="LptD_2"/>
    <property type="match status" value="1"/>
</dbReference>
<feature type="compositionally biased region" description="Basic and acidic residues" evidence="1">
    <location>
        <begin position="735"/>
        <end position="748"/>
    </location>
</feature>
<feature type="chain" id="PRO_5045476361" evidence="2">
    <location>
        <begin position="23"/>
        <end position="905"/>
    </location>
</feature>
<dbReference type="PANTHER" id="PTHR30189:SF1">
    <property type="entry name" value="LPS-ASSEMBLY PROTEIN LPTD"/>
    <property type="match status" value="1"/>
</dbReference>
<evidence type="ECO:0000256" key="1">
    <source>
        <dbReference type="SAM" id="MobiDB-lite"/>
    </source>
</evidence>
<name>A0ABM9P526_9FLAO</name>
<keyword evidence="2" id="KW-0732">Signal</keyword>
<evidence type="ECO:0000259" key="3">
    <source>
        <dbReference type="Pfam" id="PF19838"/>
    </source>
</evidence>
<evidence type="ECO:0000313" key="4">
    <source>
        <dbReference type="EMBL" id="CAL2092895.1"/>
    </source>
</evidence>
<feature type="region of interest" description="Disordered" evidence="1">
    <location>
        <begin position="735"/>
        <end position="785"/>
    </location>
</feature>